<evidence type="ECO:0000313" key="8">
    <source>
        <dbReference type="Proteomes" id="UP001145050"/>
    </source>
</evidence>
<dbReference type="Pfam" id="PF05025">
    <property type="entry name" value="RbsD_FucU"/>
    <property type="match status" value="1"/>
</dbReference>
<gene>
    <name evidence="6 7" type="primary">rbsD</name>
    <name evidence="7" type="ORF">NC797_02005</name>
</gene>
<keyword evidence="5 6" id="KW-0119">Carbohydrate metabolism</keyword>
<keyword evidence="4 6" id="KW-0413">Isomerase</keyword>
<feature type="binding site" evidence="6">
    <location>
        <position position="98"/>
    </location>
    <ligand>
        <name>substrate</name>
    </ligand>
</feature>
<dbReference type="GO" id="GO:0005829">
    <property type="term" value="C:cytosol"/>
    <property type="evidence" value="ECO:0007669"/>
    <property type="project" value="TreeGrafter"/>
</dbReference>
<sequence length="131" mass="14354">MKKSGMLNRDITTVLAKLGHTDTIIIADCGLPIPEETMCIDVSIALGTPSLTSVLRAIVDDMKIEEMTLANEIKEKNGMLHEELIDTYADIPKQYISHDALKQKTKQAKAVIRTGEATPYANVILQAGVIF</sequence>
<evidence type="ECO:0000256" key="3">
    <source>
        <dbReference type="ARBA" id="ARBA00022490"/>
    </source>
</evidence>
<comment type="subcellular location">
    <subcellularLocation>
        <location evidence="6">Cytoplasm</location>
    </subcellularLocation>
</comment>
<feature type="binding site" evidence="6">
    <location>
        <begin position="120"/>
        <end position="122"/>
    </location>
    <ligand>
        <name>substrate</name>
    </ligand>
</feature>
<organism evidence="7 8">
    <name type="scientific">Terrihalobacillus insolitus</name>
    <dbReference type="NCBI Taxonomy" id="2950438"/>
    <lineage>
        <taxon>Bacteria</taxon>
        <taxon>Bacillati</taxon>
        <taxon>Bacillota</taxon>
        <taxon>Bacilli</taxon>
        <taxon>Bacillales</taxon>
        <taxon>Bacillaceae</taxon>
        <taxon>Terrihalobacillus</taxon>
    </lineage>
</organism>
<dbReference type="GO" id="GO:0016872">
    <property type="term" value="F:intramolecular lyase activity"/>
    <property type="evidence" value="ECO:0007669"/>
    <property type="project" value="UniProtKB-UniRule"/>
</dbReference>
<comment type="similarity">
    <text evidence="6">Belongs to the RbsD / FucU family. RbsD subfamily.</text>
</comment>
<dbReference type="SUPFAM" id="SSF102546">
    <property type="entry name" value="RbsD-like"/>
    <property type="match status" value="1"/>
</dbReference>
<comment type="pathway">
    <text evidence="6">Carbohydrate metabolism; D-ribose degradation; D-ribose 5-phosphate from beta-D-ribopyranose: step 1/2.</text>
</comment>
<dbReference type="EMBL" id="JAMQKB010000001">
    <property type="protein sequence ID" value="MDC3423279.1"/>
    <property type="molecule type" value="Genomic_DNA"/>
</dbReference>
<evidence type="ECO:0000256" key="6">
    <source>
        <dbReference type="HAMAP-Rule" id="MF_01661"/>
    </source>
</evidence>
<name>A0A9X4AKX2_9BACI</name>
<dbReference type="Proteomes" id="UP001145050">
    <property type="component" value="Unassembled WGS sequence"/>
</dbReference>
<comment type="subunit">
    <text evidence="6">Homodecamer.</text>
</comment>
<dbReference type="GO" id="GO:0048029">
    <property type="term" value="F:monosaccharide binding"/>
    <property type="evidence" value="ECO:0007669"/>
    <property type="project" value="InterPro"/>
</dbReference>
<comment type="caution">
    <text evidence="7">The sequence shown here is derived from an EMBL/GenBank/DDBJ whole genome shotgun (WGS) entry which is preliminary data.</text>
</comment>
<proteinExistence type="inferred from homology"/>
<dbReference type="RefSeq" id="WP_272434952.1">
    <property type="nucleotide sequence ID" value="NZ_JAMQKB010000001.1"/>
</dbReference>
<accession>A0A9X4AKX2</accession>
<dbReference type="EC" id="5.4.99.62" evidence="2 6"/>
<feature type="binding site" evidence="6">
    <location>
        <position position="28"/>
    </location>
    <ligand>
        <name>substrate</name>
    </ligand>
</feature>
<dbReference type="GO" id="GO:0019303">
    <property type="term" value="P:D-ribose catabolic process"/>
    <property type="evidence" value="ECO:0007669"/>
    <property type="project" value="UniProtKB-UniRule"/>
</dbReference>
<dbReference type="PANTHER" id="PTHR37831">
    <property type="entry name" value="D-RIBOSE PYRANASE"/>
    <property type="match status" value="1"/>
</dbReference>
<evidence type="ECO:0000256" key="2">
    <source>
        <dbReference type="ARBA" id="ARBA00012862"/>
    </source>
</evidence>
<evidence type="ECO:0000256" key="5">
    <source>
        <dbReference type="ARBA" id="ARBA00023277"/>
    </source>
</evidence>
<feature type="active site" description="Proton donor" evidence="6">
    <location>
        <position position="20"/>
    </location>
</feature>
<dbReference type="AlphaFoldDB" id="A0A9X4AKX2"/>
<evidence type="ECO:0000313" key="7">
    <source>
        <dbReference type="EMBL" id="MDC3423279.1"/>
    </source>
</evidence>
<dbReference type="PANTHER" id="PTHR37831:SF1">
    <property type="entry name" value="D-RIBOSE PYRANASE"/>
    <property type="match status" value="1"/>
</dbReference>
<comment type="catalytic activity">
    <reaction evidence="1 6">
        <text>beta-D-ribopyranose = beta-D-ribofuranose</text>
        <dbReference type="Rhea" id="RHEA:25432"/>
        <dbReference type="ChEBI" id="CHEBI:27476"/>
        <dbReference type="ChEBI" id="CHEBI:47002"/>
        <dbReference type="EC" id="5.4.99.62"/>
    </reaction>
</comment>
<protein>
    <recommendedName>
        <fullName evidence="2 6">D-ribose pyranase</fullName>
        <ecNumber evidence="2 6">5.4.99.62</ecNumber>
    </recommendedName>
</protein>
<evidence type="ECO:0000256" key="1">
    <source>
        <dbReference type="ARBA" id="ARBA00000223"/>
    </source>
</evidence>
<keyword evidence="8" id="KW-1185">Reference proteome</keyword>
<dbReference type="InterPro" id="IPR023064">
    <property type="entry name" value="D-ribose_pyranase"/>
</dbReference>
<dbReference type="InterPro" id="IPR023750">
    <property type="entry name" value="RbsD-like_sf"/>
</dbReference>
<dbReference type="HAMAP" id="MF_01661">
    <property type="entry name" value="D_rib_pyranase"/>
    <property type="match status" value="1"/>
</dbReference>
<dbReference type="Gene3D" id="3.40.1650.10">
    <property type="entry name" value="RbsD-like domain"/>
    <property type="match status" value="1"/>
</dbReference>
<dbReference type="InterPro" id="IPR007721">
    <property type="entry name" value="RbsD_FucU"/>
</dbReference>
<keyword evidence="3 6" id="KW-0963">Cytoplasm</keyword>
<comment type="function">
    <text evidence="6">Catalyzes the interconversion of beta-pyran and beta-furan forms of D-ribose.</text>
</comment>
<dbReference type="GO" id="GO:0062193">
    <property type="term" value="F:D-ribose pyranase activity"/>
    <property type="evidence" value="ECO:0007669"/>
    <property type="project" value="UniProtKB-EC"/>
</dbReference>
<dbReference type="NCBIfam" id="NF008761">
    <property type="entry name" value="PRK11797.1"/>
    <property type="match status" value="1"/>
</dbReference>
<evidence type="ECO:0000256" key="4">
    <source>
        <dbReference type="ARBA" id="ARBA00023235"/>
    </source>
</evidence>
<reference evidence="7" key="1">
    <citation type="submission" date="2022-06" db="EMBL/GenBank/DDBJ databases">
        <title>Aquibacillus sp. a new bacterium isolated from soil saline samples.</title>
        <authorList>
            <person name="Galisteo C."/>
            <person name="De La Haba R."/>
            <person name="Sanchez-Porro C."/>
            <person name="Ventosa A."/>
        </authorList>
    </citation>
    <scope>NUCLEOTIDE SEQUENCE</scope>
    <source>
        <strain evidence="7">3ASR75-11</strain>
    </source>
</reference>